<dbReference type="PROSITE" id="PS50011">
    <property type="entry name" value="PROTEIN_KINASE_DOM"/>
    <property type="match status" value="1"/>
</dbReference>
<dbReference type="InterPro" id="IPR000719">
    <property type="entry name" value="Prot_kinase_dom"/>
</dbReference>
<dbReference type="PANTHER" id="PTHR45756:SF1">
    <property type="entry name" value="PROTEIN KINASE DOMAIN CONTAINING PROTEIN"/>
    <property type="match status" value="1"/>
</dbReference>
<proteinExistence type="predicted"/>
<dbReference type="Proteomes" id="UP000005408">
    <property type="component" value="Unassembled WGS sequence"/>
</dbReference>
<dbReference type="GO" id="GO:0005524">
    <property type="term" value="F:ATP binding"/>
    <property type="evidence" value="ECO:0007669"/>
    <property type="project" value="InterPro"/>
</dbReference>
<dbReference type="EnsemblMetazoa" id="G9008.1">
    <property type="protein sequence ID" value="G9008.1:cds"/>
    <property type="gene ID" value="G9008"/>
</dbReference>
<dbReference type="InterPro" id="IPR011009">
    <property type="entry name" value="Kinase-like_dom_sf"/>
</dbReference>
<evidence type="ECO:0000259" key="1">
    <source>
        <dbReference type="PROSITE" id="PS50011"/>
    </source>
</evidence>
<keyword evidence="3" id="KW-1185">Reference proteome</keyword>
<dbReference type="Gene3D" id="1.10.510.10">
    <property type="entry name" value="Transferase(Phosphotransferase) domain 1"/>
    <property type="match status" value="1"/>
</dbReference>
<dbReference type="PANTHER" id="PTHR45756">
    <property type="entry name" value="PALMITOYLTRANSFERASE"/>
    <property type="match status" value="1"/>
</dbReference>
<evidence type="ECO:0000313" key="3">
    <source>
        <dbReference type="Proteomes" id="UP000005408"/>
    </source>
</evidence>
<dbReference type="Pfam" id="PF00069">
    <property type="entry name" value="Pkinase"/>
    <property type="match status" value="1"/>
</dbReference>
<protein>
    <recommendedName>
        <fullName evidence="1">Protein kinase domain-containing protein</fullName>
    </recommendedName>
</protein>
<dbReference type="AlphaFoldDB" id="A0A8W8P4G9"/>
<name>A0A8W8P4G9_MAGGI</name>
<accession>A0A8W8P4G9</accession>
<dbReference type="SUPFAM" id="SSF56112">
    <property type="entry name" value="Protein kinase-like (PK-like)"/>
    <property type="match status" value="1"/>
</dbReference>
<sequence length="119" mass="13595">MSELNLQKGIIIARPMYTAPEVLEGRQYSFSADIFSLAVMAWEMWYGRRVFSESFYSDVMFDYSSIKEHVLSGTRPRLDDTAGPPEDIQRIIKNCWVEEAVKRPTALQLIGYLKAAAPL</sequence>
<dbReference type="InterPro" id="IPR053215">
    <property type="entry name" value="TKL_Ser/Thr_kinase"/>
</dbReference>
<dbReference type="GO" id="GO:0004672">
    <property type="term" value="F:protein kinase activity"/>
    <property type="evidence" value="ECO:0007669"/>
    <property type="project" value="InterPro"/>
</dbReference>
<evidence type="ECO:0000313" key="2">
    <source>
        <dbReference type="EnsemblMetazoa" id="G9008.1:cds"/>
    </source>
</evidence>
<feature type="domain" description="Protein kinase" evidence="1">
    <location>
        <begin position="1"/>
        <end position="119"/>
    </location>
</feature>
<reference evidence="2" key="1">
    <citation type="submission" date="2022-08" db="UniProtKB">
        <authorList>
            <consortium name="EnsemblMetazoa"/>
        </authorList>
    </citation>
    <scope>IDENTIFICATION</scope>
    <source>
        <strain evidence="2">05x7-T-G4-1.051#20</strain>
    </source>
</reference>
<organism evidence="2 3">
    <name type="scientific">Magallana gigas</name>
    <name type="common">Pacific oyster</name>
    <name type="synonym">Crassostrea gigas</name>
    <dbReference type="NCBI Taxonomy" id="29159"/>
    <lineage>
        <taxon>Eukaryota</taxon>
        <taxon>Metazoa</taxon>
        <taxon>Spiralia</taxon>
        <taxon>Lophotrochozoa</taxon>
        <taxon>Mollusca</taxon>
        <taxon>Bivalvia</taxon>
        <taxon>Autobranchia</taxon>
        <taxon>Pteriomorphia</taxon>
        <taxon>Ostreida</taxon>
        <taxon>Ostreoidea</taxon>
        <taxon>Ostreidae</taxon>
        <taxon>Magallana</taxon>
    </lineage>
</organism>